<feature type="transmembrane region" description="Helical" evidence="2">
    <location>
        <begin position="247"/>
        <end position="266"/>
    </location>
</feature>
<dbReference type="InterPro" id="IPR000620">
    <property type="entry name" value="EamA_dom"/>
</dbReference>
<keyword evidence="2" id="KW-1133">Transmembrane helix</keyword>
<evidence type="ECO:0000256" key="1">
    <source>
        <dbReference type="ARBA" id="ARBA00007362"/>
    </source>
</evidence>
<feature type="transmembrane region" description="Helical" evidence="2">
    <location>
        <begin position="49"/>
        <end position="67"/>
    </location>
</feature>
<comment type="similarity">
    <text evidence="1">Belongs to the EamA transporter family.</text>
</comment>
<feature type="transmembrane region" description="Helical" evidence="2">
    <location>
        <begin position="132"/>
        <end position="150"/>
    </location>
</feature>
<feature type="domain" description="EamA" evidence="3">
    <location>
        <begin position="20"/>
        <end position="148"/>
    </location>
</feature>
<feature type="transmembrane region" description="Helical" evidence="2">
    <location>
        <begin position="20"/>
        <end position="43"/>
    </location>
</feature>
<comment type="caution">
    <text evidence="4">The sequence shown here is derived from an EMBL/GenBank/DDBJ whole genome shotgun (WGS) entry which is preliminary data.</text>
</comment>
<feature type="transmembrane region" description="Helical" evidence="2">
    <location>
        <begin position="222"/>
        <end position="240"/>
    </location>
</feature>
<dbReference type="SUPFAM" id="SSF103481">
    <property type="entry name" value="Multidrug resistance efflux transporter EmrE"/>
    <property type="match status" value="2"/>
</dbReference>
<protein>
    <submittedName>
        <fullName evidence="4">DMT family transporter</fullName>
    </submittedName>
</protein>
<accession>A0ABU2LTN1</accession>
<organism evidence="4 5">
    <name type="scientific">Streptomyces millisiae</name>
    <dbReference type="NCBI Taxonomy" id="3075542"/>
    <lineage>
        <taxon>Bacteria</taxon>
        <taxon>Bacillati</taxon>
        <taxon>Actinomycetota</taxon>
        <taxon>Actinomycetes</taxon>
        <taxon>Kitasatosporales</taxon>
        <taxon>Streptomycetaceae</taxon>
        <taxon>Streptomyces</taxon>
    </lineage>
</organism>
<evidence type="ECO:0000256" key="2">
    <source>
        <dbReference type="SAM" id="Phobius"/>
    </source>
</evidence>
<dbReference type="Pfam" id="PF00892">
    <property type="entry name" value="EamA"/>
    <property type="match status" value="2"/>
</dbReference>
<evidence type="ECO:0000259" key="3">
    <source>
        <dbReference type="Pfam" id="PF00892"/>
    </source>
</evidence>
<proteinExistence type="inferred from homology"/>
<name>A0ABU2LTN1_9ACTN</name>
<feature type="transmembrane region" description="Helical" evidence="2">
    <location>
        <begin position="272"/>
        <end position="292"/>
    </location>
</feature>
<keyword evidence="2" id="KW-0812">Transmembrane</keyword>
<feature type="transmembrane region" description="Helical" evidence="2">
    <location>
        <begin position="162"/>
        <end position="179"/>
    </location>
</feature>
<dbReference type="Proteomes" id="UP001183420">
    <property type="component" value="Unassembled WGS sequence"/>
</dbReference>
<evidence type="ECO:0000313" key="5">
    <source>
        <dbReference type="Proteomes" id="UP001183420"/>
    </source>
</evidence>
<reference evidence="5" key="1">
    <citation type="submission" date="2023-07" db="EMBL/GenBank/DDBJ databases">
        <title>30 novel species of actinomycetes from the DSMZ collection.</title>
        <authorList>
            <person name="Nouioui I."/>
        </authorList>
    </citation>
    <scope>NUCLEOTIDE SEQUENCE [LARGE SCALE GENOMIC DNA]</scope>
    <source>
        <strain evidence="5">DSM 44918</strain>
    </source>
</reference>
<evidence type="ECO:0000313" key="4">
    <source>
        <dbReference type="EMBL" id="MDT0320532.1"/>
    </source>
</evidence>
<feature type="domain" description="EamA" evidence="3">
    <location>
        <begin position="161"/>
        <end position="287"/>
    </location>
</feature>
<dbReference type="RefSeq" id="WP_311600465.1">
    <property type="nucleotide sequence ID" value="NZ_JAVREM010000025.1"/>
</dbReference>
<keyword evidence="2" id="KW-0472">Membrane</keyword>
<keyword evidence="5" id="KW-1185">Reference proteome</keyword>
<gene>
    <name evidence="4" type="ORF">RNC47_19540</name>
</gene>
<feature type="transmembrane region" description="Helical" evidence="2">
    <location>
        <begin position="103"/>
        <end position="125"/>
    </location>
</feature>
<feature type="transmembrane region" description="Helical" evidence="2">
    <location>
        <begin position="79"/>
        <end position="97"/>
    </location>
</feature>
<dbReference type="EMBL" id="JAVREM010000025">
    <property type="protein sequence ID" value="MDT0320532.1"/>
    <property type="molecule type" value="Genomic_DNA"/>
</dbReference>
<feature type="transmembrane region" description="Helical" evidence="2">
    <location>
        <begin position="191"/>
        <end position="210"/>
    </location>
</feature>
<sequence length="312" mass="32054">MSNEPAPGPRRSGDPRSATAVLGVALCAALSGTVSVLVAGLTLSPTVIAFWRVAIAAAALAILLAPSRHRRLLRFPGPVVLVPGVLMGVQWVMHFAALQQTSIISAVLMTSTAPVLVALLAPLLLRERPTPLSLTALPLAVAATAVVVTGGEGGAELCPAGVAFGAGSALSYALWIICLKRYADDIDPTTLVFYQTLVAALVLSPTYLLARPAVTRDELGRLVLLGVLLTACLGIAYQSLMRRVTALELGVLSYVEPGTAALLAVALEGEPLSLEIVAGGTAIFLAGGLVTLGNLRSPRNRAPALTPAGRTP</sequence>
<dbReference type="InterPro" id="IPR037185">
    <property type="entry name" value="EmrE-like"/>
</dbReference>
<dbReference type="PANTHER" id="PTHR22911">
    <property type="entry name" value="ACYL-MALONYL CONDENSING ENZYME-RELATED"/>
    <property type="match status" value="1"/>
</dbReference>